<feature type="domain" description="DUF7029" evidence="2">
    <location>
        <begin position="145"/>
        <end position="249"/>
    </location>
</feature>
<gene>
    <name evidence="4" type="ORF">H072_3141</name>
</gene>
<feature type="domain" description="DUF7223" evidence="3">
    <location>
        <begin position="326"/>
        <end position="526"/>
    </location>
</feature>
<dbReference type="AlphaFoldDB" id="S8C4Y4"/>
<accession>S8C4Y4</accession>
<feature type="signal peptide" evidence="1">
    <location>
        <begin position="1"/>
        <end position="22"/>
    </location>
</feature>
<dbReference type="InterPro" id="IPR054293">
    <property type="entry name" value="DUF7029"/>
</dbReference>
<name>S8C4Y4_DACHA</name>
<dbReference type="OrthoDB" id="160645at2759"/>
<evidence type="ECO:0000256" key="1">
    <source>
        <dbReference type="SAM" id="SignalP"/>
    </source>
</evidence>
<feature type="chain" id="PRO_5004549356" evidence="1">
    <location>
        <begin position="23"/>
        <end position="599"/>
    </location>
</feature>
<dbReference type="Pfam" id="PF23865">
    <property type="entry name" value="DUF7223"/>
    <property type="match status" value="1"/>
</dbReference>
<dbReference type="EMBL" id="AQGS01000096">
    <property type="protein sequence ID" value="EPS42782.1"/>
    <property type="molecule type" value="Genomic_DNA"/>
</dbReference>
<dbReference type="InterPro" id="IPR055647">
    <property type="entry name" value="DUF7223"/>
</dbReference>
<evidence type="ECO:0000313" key="4">
    <source>
        <dbReference type="EMBL" id="EPS42782.1"/>
    </source>
</evidence>
<reference evidence="5" key="2">
    <citation type="submission" date="2013-04" db="EMBL/GenBank/DDBJ databases">
        <title>Genomic mechanisms accounting for the adaptation to parasitism in nematode-trapping fungi.</title>
        <authorList>
            <person name="Ahren D.G."/>
        </authorList>
    </citation>
    <scope>NUCLEOTIDE SEQUENCE [LARGE SCALE GENOMIC DNA]</scope>
    <source>
        <strain evidence="5">CBS 200.50</strain>
    </source>
</reference>
<keyword evidence="5" id="KW-1185">Reference proteome</keyword>
<keyword evidence="1" id="KW-0732">Signal</keyword>
<protein>
    <submittedName>
        <fullName evidence="4">Uncharacterized protein</fullName>
    </submittedName>
</protein>
<dbReference type="HOGENOM" id="CLU_020318_0_0_1"/>
<reference evidence="4 5" key="1">
    <citation type="journal article" date="2013" name="PLoS Genet.">
        <title>Genomic mechanisms accounting for the adaptation to parasitism in nematode-trapping fungi.</title>
        <authorList>
            <person name="Meerupati T."/>
            <person name="Andersson K.M."/>
            <person name="Friman E."/>
            <person name="Kumar D."/>
            <person name="Tunlid A."/>
            <person name="Ahren D."/>
        </authorList>
    </citation>
    <scope>NUCLEOTIDE SEQUENCE [LARGE SCALE GENOMIC DNA]</scope>
    <source>
        <strain evidence="4 5">CBS 200.50</strain>
    </source>
</reference>
<dbReference type="OMA" id="EHPLIMM"/>
<evidence type="ECO:0000313" key="5">
    <source>
        <dbReference type="Proteomes" id="UP000015100"/>
    </source>
</evidence>
<comment type="caution">
    <text evidence="4">The sequence shown here is derived from an EMBL/GenBank/DDBJ whole genome shotgun (WGS) entry which is preliminary data.</text>
</comment>
<evidence type="ECO:0000259" key="3">
    <source>
        <dbReference type="Pfam" id="PF23865"/>
    </source>
</evidence>
<dbReference type="eggNOG" id="ENOG502SNFF">
    <property type="taxonomic scope" value="Eukaryota"/>
</dbReference>
<dbReference type="Pfam" id="PF22974">
    <property type="entry name" value="DUF7029"/>
    <property type="match status" value="1"/>
</dbReference>
<organism evidence="4 5">
    <name type="scientific">Dactylellina haptotyla (strain CBS 200.50)</name>
    <name type="common">Nematode-trapping fungus</name>
    <name type="synonym">Monacrosporium haptotylum</name>
    <dbReference type="NCBI Taxonomy" id="1284197"/>
    <lineage>
        <taxon>Eukaryota</taxon>
        <taxon>Fungi</taxon>
        <taxon>Dikarya</taxon>
        <taxon>Ascomycota</taxon>
        <taxon>Pezizomycotina</taxon>
        <taxon>Orbiliomycetes</taxon>
        <taxon>Orbiliales</taxon>
        <taxon>Orbiliaceae</taxon>
        <taxon>Dactylellina</taxon>
    </lineage>
</organism>
<evidence type="ECO:0000259" key="2">
    <source>
        <dbReference type="Pfam" id="PF22974"/>
    </source>
</evidence>
<sequence>MFSPALCFFFILFGLFGLPALAKPIQNLDAIVPATPIWDGELQAAITKRVSITSDLEDITAAIPITESDCGSALTKTQKRAIGDAMSNAVEMVPVLEDDLIPIHLQKRETSLRRLELKNKVTLLYGGAAVEDQKYLANMTLQAPDPEHPLIMMENFKGLTTYIRCAIPQKRIQIRFRSNQAMSHATEAWKWVNSADADYFYLIANDVSCCPTSQRKPFKVVGVKMDTSALAAELTIETTSWNQVARNFELNLGKYDTLRQAKRNIEPPALSKRFFGLNFLALKLLNFLGILSSSLKDIDAIFLDLSMGSKGRVRLFADPFHEDKYFEVNCVGCYTTGGIELGVHVKTEGGNVKNLGVYAQPKGLGAKVEVEFQAKHALKNPISFTKSLTPDISLPGFSIPSIFTLGPSAQFNAGFDLNFDGVVNFTTGVEVKLPDSAMIVLDLVGGNSGASGFEKPTVKPILRINELNAKGQASSFVGPVVAFGAKVLDAWRYEGAVQIRMPNLAANLHAGWNAQGFCPNSRLNKKAQHGINGELSADFQVWFKLGHPTGPLPIPDWLPHVDRKLWGQKHAFLPFCLPIPVPGLEPGAKPPPPVPTKAF</sequence>
<dbReference type="Proteomes" id="UP000015100">
    <property type="component" value="Unassembled WGS sequence"/>
</dbReference>
<proteinExistence type="predicted"/>